<keyword evidence="2" id="KW-1185">Reference proteome</keyword>
<evidence type="ECO:0000313" key="2">
    <source>
        <dbReference type="Proteomes" id="UP000467840"/>
    </source>
</evidence>
<comment type="caution">
    <text evidence="1">The sequence shown here is derived from an EMBL/GenBank/DDBJ whole genome shotgun (WGS) entry which is preliminary data.</text>
</comment>
<evidence type="ECO:0000313" key="1">
    <source>
        <dbReference type="EMBL" id="KAF2303891.1"/>
    </source>
</evidence>
<gene>
    <name evidence="1" type="ORF">GH714_024143</name>
</gene>
<dbReference type="Proteomes" id="UP000467840">
    <property type="component" value="Chromosome 16"/>
</dbReference>
<accession>A0A6A6LR36</accession>
<protein>
    <submittedName>
        <fullName evidence="1">Uncharacterized protein</fullName>
    </submittedName>
</protein>
<reference evidence="1 2" key="1">
    <citation type="journal article" date="2020" name="Mol. Plant">
        <title>The Chromosome-Based Rubber Tree Genome Provides New Insights into Spurge Genome Evolution and Rubber Biosynthesis.</title>
        <authorList>
            <person name="Liu J."/>
            <person name="Shi C."/>
            <person name="Shi C.C."/>
            <person name="Li W."/>
            <person name="Zhang Q.J."/>
            <person name="Zhang Y."/>
            <person name="Li K."/>
            <person name="Lu H.F."/>
            <person name="Shi C."/>
            <person name="Zhu S.T."/>
            <person name="Xiao Z.Y."/>
            <person name="Nan H."/>
            <person name="Yue Y."/>
            <person name="Zhu X.G."/>
            <person name="Wu Y."/>
            <person name="Hong X.N."/>
            <person name="Fan G.Y."/>
            <person name="Tong Y."/>
            <person name="Zhang D."/>
            <person name="Mao C.L."/>
            <person name="Liu Y.L."/>
            <person name="Hao S.J."/>
            <person name="Liu W.Q."/>
            <person name="Lv M.Q."/>
            <person name="Zhang H.B."/>
            <person name="Liu Y."/>
            <person name="Hu-Tang G.R."/>
            <person name="Wang J.P."/>
            <person name="Wang J.H."/>
            <person name="Sun Y.H."/>
            <person name="Ni S.B."/>
            <person name="Chen W.B."/>
            <person name="Zhang X.C."/>
            <person name="Jiao Y.N."/>
            <person name="Eichler E.E."/>
            <person name="Li G.H."/>
            <person name="Liu X."/>
            <person name="Gao L.Z."/>
        </authorList>
    </citation>
    <scope>NUCLEOTIDE SEQUENCE [LARGE SCALE GENOMIC DNA]</scope>
    <source>
        <strain evidence="2">cv. GT1</strain>
        <tissue evidence="1">Leaf</tissue>
    </source>
</reference>
<name>A0A6A6LR36_HEVBR</name>
<proteinExistence type="predicted"/>
<sequence length="235" mass="23551">MDNTTIRCFLLRHDGAMNAKWSNHVHVDGESVENRKLEENKGGEVKKPQWFFDGVGNPGWVVCGIGGFAGGFGGGKVLTFSHSFVFGKEVGFRFGTGSPGIGLGKPDCVGKGRVDGGLVEVLVAVVRLVVALVGEVELMEEVVLVEAPPEKEKHHHGGGGGIGGSIGKGGGGGVGGGAGVGNAEAVVGGGGGGVGGAGGAGGGFGGVLGKELEVEWVAVQGEDLEEALTREPVEL</sequence>
<dbReference type="AlphaFoldDB" id="A0A6A6LR36"/>
<organism evidence="1 2">
    <name type="scientific">Hevea brasiliensis</name>
    <name type="common">Para rubber tree</name>
    <name type="synonym">Siphonia brasiliensis</name>
    <dbReference type="NCBI Taxonomy" id="3981"/>
    <lineage>
        <taxon>Eukaryota</taxon>
        <taxon>Viridiplantae</taxon>
        <taxon>Streptophyta</taxon>
        <taxon>Embryophyta</taxon>
        <taxon>Tracheophyta</taxon>
        <taxon>Spermatophyta</taxon>
        <taxon>Magnoliopsida</taxon>
        <taxon>eudicotyledons</taxon>
        <taxon>Gunneridae</taxon>
        <taxon>Pentapetalae</taxon>
        <taxon>rosids</taxon>
        <taxon>fabids</taxon>
        <taxon>Malpighiales</taxon>
        <taxon>Euphorbiaceae</taxon>
        <taxon>Crotonoideae</taxon>
        <taxon>Micrandreae</taxon>
        <taxon>Hevea</taxon>
    </lineage>
</organism>
<dbReference type="EMBL" id="JAAGAX010000009">
    <property type="protein sequence ID" value="KAF2303891.1"/>
    <property type="molecule type" value="Genomic_DNA"/>
</dbReference>